<feature type="transmembrane region" description="Helical" evidence="6">
    <location>
        <begin position="263"/>
        <end position="280"/>
    </location>
</feature>
<dbReference type="GO" id="GO:0005886">
    <property type="term" value="C:plasma membrane"/>
    <property type="evidence" value="ECO:0007669"/>
    <property type="project" value="UniProtKB-SubCell"/>
</dbReference>
<feature type="transmembrane region" description="Helical" evidence="6">
    <location>
        <begin position="82"/>
        <end position="104"/>
    </location>
</feature>
<feature type="transmembrane region" description="Helical" evidence="6">
    <location>
        <begin position="364"/>
        <end position="383"/>
    </location>
</feature>
<evidence type="ECO:0000256" key="6">
    <source>
        <dbReference type="SAM" id="Phobius"/>
    </source>
</evidence>
<protein>
    <submittedName>
        <fullName evidence="7">Polysaccharide biosynthesis protein</fullName>
    </submittedName>
</protein>
<keyword evidence="5 6" id="KW-0472">Membrane</keyword>
<feature type="transmembrane region" description="Helical" evidence="6">
    <location>
        <begin position="423"/>
        <end position="440"/>
    </location>
</feature>
<dbReference type="AlphaFoldDB" id="F0SDD3"/>
<feature type="transmembrane region" description="Helical" evidence="6">
    <location>
        <begin position="176"/>
        <end position="196"/>
    </location>
</feature>
<sequence length="484" mass="55076">MSKKFAGQVSLLVLINLFVKLVWVLGIERNIQLSVGFNDYGAYYTLLSFSLILSIISDPGLSNYLIRHLSQNGISSNTNSELLFLKIVLSLIYLGSTCGLGIALGYKHDYFQLLLVLALYQVAWQFLTYLRGFLKGLHLFNAEIFFSVLDKVLLFLLFIPLLIYDLDLSRSIFFFAYSQLIAVVISIIGCSIFLRIKRVSVFRIGKIRLNFSLLKEVWPFTLFAFLVLIYNKIDVVMLEQILGKEMGKEEAGVYAAANRLLDASNMICVLFTSLFFPTISKLISNNKKIDKIVSSSFGILISFTIVIALSSWFYRRDLMVLLYGSESNKYVSGIFAVLMLNSPLLALYHIYSSVLIANNNLKQLNIISALCVGINILLNLFLIPQYRAFGATISSVITLALVTFLYSIFYYRHFKVKFNLKSNVKVILLVTTLFIANNLLEKTNIHWGFSMTIFMIIGFSTSYFSRLMNVKRLFSFINQNQNNQ</sequence>
<dbReference type="Pfam" id="PF01943">
    <property type="entry name" value="Polysacc_synt"/>
    <property type="match status" value="1"/>
</dbReference>
<keyword evidence="3 6" id="KW-0812">Transmembrane</keyword>
<dbReference type="EMBL" id="CP002545">
    <property type="protein sequence ID" value="ADY53916.1"/>
    <property type="molecule type" value="Genomic_DNA"/>
</dbReference>
<feature type="transmembrane region" description="Helical" evidence="6">
    <location>
        <begin position="292"/>
        <end position="314"/>
    </location>
</feature>
<proteinExistence type="predicted"/>
<feature type="transmembrane region" description="Helical" evidence="6">
    <location>
        <begin position="42"/>
        <end position="61"/>
    </location>
</feature>
<keyword evidence="8" id="KW-1185">Reference proteome</keyword>
<organism evidence="7 8">
    <name type="scientific">Pseudopedobacter saltans (strain ATCC 51119 / DSM 12145 / JCM 21818 / CCUG 39354 / LMG 10337 / NBRC 100064 / NCIMB 13643)</name>
    <name type="common">Pedobacter saltans</name>
    <dbReference type="NCBI Taxonomy" id="762903"/>
    <lineage>
        <taxon>Bacteria</taxon>
        <taxon>Pseudomonadati</taxon>
        <taxon>Bacteroidota</taxon>
        <taxon>Sphingobacteriia</taxon>
        <taxon>Sphingobacteriales</taxon>
        <taxon>Sphingobacteriaceae</taxon>
        <taxon>Pseudopedobacter</taxon>
    </lineage>
</organism>
<dbReference type="HOGENOM" id="CLU_563698_0_0_10"/>
<feature type="transmembrane region" description="Helical" evidence="6">
    <location>
        <begin position="9"/>
        <end position="27"/>
    </location>
</feature>
<dbReference type="InterPro" id="IPR002797">
    <property type="entry name" value="Polysacc_synth"/>
</dbReference>
<accession>F0SDD3</accession>
<evidence type="ECO:0000256" key="3">
    <source>
        <dbReference type="ARBA" id="ARBA00022692"/>
    </source>
</evidence>
<feature type="transmembrane region" description="Helical" evidence="6">
    <location>
        <begin position="389"/>
        <end position="411"/>
    </location>
</feature>
<dbReference type="STRING" id="762903.Pedsa_3381"/>
<dbReference type="eggNOG" id="COG2244">
    <property type="taxonomic scope" value="Bacteria"/>
</dbReference>
<feature type="transmembrane region" description="Helical" evidence="6">
    <location>
        <begin position="334"/>
        <end position="357"/>
    </location>
</feature>
<evidence type="ECO:0000256" key="4">
    <source>
        <dbReference type="ARBA" id="ARBA00022989"/>
    </source>
</evidence>
<feature type="transmembrane region" description="Helical" evidence="6">
    <location>
        <begin position="446"/>
        <end position="464"/>
    </location>
</feature>
<evidence type="ECO:0000313" key="8">
    <source>
        <dbReference type="Proteomes" id="UP000000310"/>
    </source>
</evidence>
<evidence type="ECO:0000256" key="1">
    <source>
        <dbReference type="ARBA" id="ARBA00004651"/>
    </source>
</evidence>
<feature type="transmembrane region" description="Helical" evidence="6">
    <location>
        <begin position="142"/>
        <end position="164"/>
    </location>
</feature>
<dbReference type="KEGG" id="psn:Pedsa_3381"/>
<dbReference type="PANTHER" id="PTHR30250:SF11">
    <property type="entry name" value="O-ANTIGEN TRANSPORTER-RELATED"/>
    <property type="match status" value="1"/>
</dbReference>
<keyword evidence="2" id="KW-1003">Cell membrane</keyword>
<comment type="subcellular location">
    <subcellularLocation>
        <location evidence="1">Cell membrane</location>
        <topology evidence="1">Multi-pass membrane protein</topology>
    </subcellularLocation>
</comment>
<evidence type="ECO:0000313" key="7">
    <source>
        <dbReference type="EMBL" id="ADY53916.1"/>
    </source>
</evidence>
<dbReference type="Proteomes" id="UP000000310">
    <property type="component" value="Chromosome"/>
</dbReference>
<keyword evidence="4 6" id="KW-1133">Transmembrane helix</keyword>
<name>F0SDD3_PSESL</name>
<feature type="transmembrane region" description="Helical" evidence="6">
    <location>
        <begin position="110"/>
        <end position="130"/>
    </location>
</feature>
<evidence type="ECO:0000256" key="5">
    <source>
        <dbReference type="ARBA" id="ARBA00023136"/>
    </source>
</evidence>
<reference evidence="8" key="2">
    <citation type="submission" date="2011-02" db="EMBL/GenBank/DDBJ databases">
        <title>The complete genome of Pedobacter saltans DSM 12145.</title>
        <authorList>
            <consortium name="US DOE Joint Genome Institute (JGI-PGF)"/>
            <person name="Lucas S."/>
            <person name="Copeland A."/>
            <person name="Lapidus A."/>
            <person name="Bruce D."/>
            <person name="Goodwin L."/>
            <person name="Pitluck S."/>
            <person name="Kyrpides N."/>
            <person name="Mavromatis K."/>
            <person name="Pagani I."/>
            <person name="Ivanova N."/>
            <person name="Ovchinnikova G."/>
            <person name="Lu M."/>
            <person name="Detter J.C."/>
            <person name="Han C."/>
            <person name="Land M."/>
            <person name="Hauser L."/>
            <person name="Markowitz V."/>
            <person name="Cheng J.-F."/>
            <person name="Hugenholtz P."/>
            <person name="Woyke T."/>
            <person name="Wu D."/>
            <person name="Tindall B."/>
            <person name="Pomrenke H.G."/>
            <person name="Brambilla E."/>
            <person name="Klenk H.-P."/>
            <person name="Eisen J.A."/>
        </authorList>
    </citation>
    <scope>NUCLEOTIDE SEQUENCE [LARGE SCALE GENOMIC DNA]</scope>
    <source>
        <strain evidence="8">ATCC 51119 / DSM 12145 / JCM 21818 / LMG 10337 / NBRC 100064 / NCIMB 13643</strain>
    </source>
</reference>
<dbReference type="InterPro" id="IPR050833">
    <property type="entry name" value="Poly_Biosynth_Transport"/>
</dbReference>
<dbReference type="PANTHER" id="PTHR30250">
    <property type="entry name" value="PST FAMILY PREDICTED COLANIC ACID TRANSPORTER"/>
    <property type="match status" value="1"/>
</dbReference>
<feature type="transmembrane region" description="Helical" evidence="6">
    <location>
        <begin position="217"/>
        <end position="233"/>
    </location>
</feature>
<evidence type="ECO:0000256" key="2">
    <source>
        <dbReference type="ARBA" id="ARBA00022475"/>
    </source>
</evidence>
<reference evidence="7 8" key="1">
    <citation type="journal article" date="2011" name="Stand. Genomic Sci.">
        <title>Complete genome sequence of the gliding, heparinolytic Pedobacter saltans type strain (113).</title>
        <authorList>
            <person name="Liolios K."/>
            <person name="Sikorski J."/>
            <person name="Lu M."/>
            <person name="Nolan M."/>
            <person name="Lapidus A."/>
            <person name="Lucas S."/>
            <person name="Hammon N."/>
            <person name="Deshpande S."/>
            <person name="Cheng J.F."/>
            <person name="Tapia R."/>
            <person name="Han C."/>
            <person name="Goodwin L."/>
            <person name="Pitluck S."/>
            <person name="Huntemann M."/>
            <person name="Ivanova N."/>
            <person name="Pagani I."/>
            <person name="Mavromatis K."/>
            <person name="Ovchinikova G."/>
            <person name="Pati A."/>
            <person name="Chen A."/>
            <person name="Palaniappan K."/>
            <person name="Land M."/>
            <person name="Hauser L."/>
            <person name="Brambilla E.M."/>
            <person name="Kotsyurbenko O."/>
            <person name="Rohde M."/>
            <person name="Tindall B.J."/>
            <person name="Abt B."/>
            <person name="Goker M."/>
            <person name="Detter J.C."/>
            <person name="Woyke T."/>
            <person name="Bristow J."/>
            <person name="Eisen J.A."/>
            <person name="Markowitz V."/>
            <person name="Hugenholtz P."/>
            <person name="Klenk H.P."/>
            <person name="Kyrpides N.C."/>
        </authorList>
    </citation>
    <scope>NUCLEOTIDE SEQUENCE [LARGE SCALE GENOMIC DNA]</scope>
    <source>
        <strain evidence="8">ATCC 51119 / DSM 12145 / JCM 21818 / LMG 10337 / NBRC 100064 / NCIMB 13643</strain>
    </source>
</reference>
<dbReference type="RefSeq" id="WP_013634399.1">
    <property type="nucleotide sequence ID" value="NC_015177.1"/>
</dbReference>
<dbReference type="OrthoDB" id="925916at2"/>
<gene>
    <name evidence="7" type="ordered locus">Pedsa_3381</name>
</gene>